<protein>
    <submittedName>
        <fullName evidence="2">Uncharacterized protein</fullName>
    </submittedName>
</protein>
<dbReference type="KEGG" id="bmx:BMS_1638"/>
<name>E1X0Z2_HALMS</name>
<reference evidence="3" key="1">
    <citation type="journal article" date="2013" name="ISME J.">
        <title>A small predatory core genome in the divergent marine Bacteriovorax marinus SJ and the terrestrial Bdellovibrio bacteriovorus.</title>
        <authorList>
            <person name="Crossman L.C."/>
            <person name="Chen H."/>
            <person name="Cerdeno-Tarraga A.M."/>
            <person name="Brooks K."/>
            <person name="Quail M.A."/>
            <person name="Pineiro S.A."/>
            <person name="Hobley L."/>
            <person name="Sockett R.E."/>
            <person name="Bentley S.D."/>
            <person name="Parkhill J."/>
            <person name="Williams H.N."/>
            <person name="Stine O.C."/>
        </authorList>
    </citation>
    <scope>NUCLEOTIDE SEQUENCE [LARGE SCALE GENOMIC DNA]</scope>
    <source>
        <strain evidence="3">ATCC BAA-682 / DSM 15412 / SJ</strain>
    </source>
</reference>
<proteinExistence type="predicted"/>
<dbReference type="PATRIC" id="fig|862908.3.peg.1559"/>
<evidence type="ECO:0000313" key="3">
    <source>
        <dbReference type="Proteomes" id="UP000008963"/>
    </source>
</evidence>
<feature type="chain" id="PRO_5003154603" evidence="1">
    <location>
        <begin position="22"/>
        <end position="502"/>
    </location>
</feature>
<dbReference type="HOGENOM" id="CLU_542647_0_0_7"/>
<accession>E1X0Z2</accession>
<evidence type="ECO:0000256" key="1">
    <source>
        <dbReference type="SAM" id="SignalP"/>
    </source>
</evidence>
<sequence>MKRIATLICLTGILASPFTSAREKELIAWKVTSVGNEVITNYDVDQFIEHTQISDSLKTILFKRANKNYSEYQKLKSEIAKKNFNKSAGQLIYAHMMQKDHQRKHGSKRVAFKVTEDTFYKAIQDNETKVLRHLLDTGIGIVKSREQFGEFLISQAYPHQSGESATDVYWRWYEDQKARIKTELFLKEVKNYEAYIALRNQKYYHTDYLALNDRYKDLRAQVAKNIENKKLTHQALYTLLNQNSDWKIVVKEISNTQIDSSPVRNIKKDFPLQNRADEILHNITEKNWERATSYHKKSEEILKKNLTTEQLNDLAKKYTEIYIKDKSNFASYMSALIAKLAAKSKESSLEKSISEMAKGINDSLREETIKFKNQIIASSDSKEVLSEALETHLMSALNYENLNEVEKALVELSVFSIKFQIRKQAFESTLPVRVEFAEYTDFKTNDALRNLLKHEWMQKEFKSYVQDQLLFNTEYMTIRTGEHDFLTPEEKIDLIFGKDFRR</sequence>
<dbReference type="Proteomes" id="UP000008963">
    <property type="component" value="Chromosome"/>
</dbReference>
<evidence type="ECO:0000313" key="2">
    <source>
        <dbReference type="EMBL" id="CBW26481.1"/>
    </source>
</evidence>
<keyword evidence="1" id="KW-0732">Signal</keyword>
<dbReference type="OrthoDB" id="9978564at2"/>
<dbReference type="RefSeq" id="WP_014244262.1">
    <property type="nucleotide sequence ID" value="NC_016620.1"/>
</dbReference>
<gene>
    <name evidence="2" type="ordered locus">BMS_1638</name>
</gene>
<feature type="signal peptide" evidence="1">
    <location>
        <begin position="1"/>
        <end position="21"/>
    </location>
</feature>
<dbReference type="EMBL" id="FQ312005">
    <property type="protein sequence ID" value="CBW26481.1"/>
    <property type="molecule type" value="Genomic_DNA"/>
</dbReference>
<dbReference type="STRING" id="862908.BMS_1638"/>
<organism evidence="2 3">
    <name type="scientific">Halobacteriovorax marinus (strain ATCC BAA-682 / DSM 15412 / SJ)</name>
    <name type="common">Bacteriovorax marinus</name>
    <dbReference type="NCBI Taxonomy" id="862908"/>
    <lineage>
        <taxon>Bacteria</taxon>
        <taxon>Pseudomonadati</taxon>
        <taxon>Bdellovibrionota</taxon>
        <taxon>Bacteriovoracia</taxon>
        <taxon>Bacteriovoracales</taxon>
        <taxon>Halobacteriovoraceae</taxon>
        <taxon>Halobacteriovorax</taxon>
    </lineage>
</organism>
<keyword evidence="3" id="KW-1185">Reference proteome</keyword>
<dbReference type="AlphaFoldDB" id="E1X0Z2"/>